<dbReference type="Proteomes" id="UP000887578">
    <property type="component" value="Unplaced"/>
</dbReference>
<protein>
    <submittedName>
        <fullName evidence="2">Uncharacterized protein</fullName>
    </submittedName>
</protein>
<keyword evidence="1" id="KW-1185">Reference proteome</keyword>
<name>A0A914PBW0_9BILA</name>
<dbReference type="WBParaSite" id="PDA_v2.g15646.t1">
    <property type="protein sequence ID" value="PDA_v2.g15646.t1"/>
    <property type="gene ID" value="PDA_v2.g15646"/>
</dbReference>
<reference evidence="2" key="1">
    <citation type="submission" date="2022-11" db="UniProtKB">
        <authorList>
            <consortium name="WormBaseParasite"/>
        </authorList>
    </citation>
    <scope>IDENTIFICATION</scope>
</reference>
<accession>A0A914PBW0</accession>
<sequence length="185" mass="21612">MPQIYQCDATSINIYRQMFSFNELMIIASKCEMLYLWCVALMNKNETVSETEETAISLEALFKALPNVKSFTYFLPDNSENIITTKTAEELVKIPHFLSLDEFTMREIPEIFDITSFYGHIKENKITKINLYFSDPISDEYKTRLQTIVDQILETENRDYKVPWISFSGITNSSFGKMLALYREN</sequence>
<dbReference type="AlphaFoldDB" id="A0A914PBW0"/>
<evidence type="ECO:0000313" key="1">
    <source>
        <dbReference type="Proteomes" id="UP000887578"/>
    </source>
</evidence>
<organism evidence="1 2">
    <name type="scientific">Panagrolaimus davidi</name>
    <dbReference type="NCBI Taxonomy" id="227884"/>
    <lineage>
        <taxon>Eukaryota</taxon>
        <taxon>Metazoa</taxon>
        <taxon>Ecdysozoa</taxon>
        <taxon>Nematoda</taxon>
        <taxon>Chromadorea</taxon>
        <taxon>Rhabditida</taxon>
        <taxon>Tylenchina</taxon>
        <taxon>Panagrolaimomorpha</taxon>
        <taxon>Panagrolaimoidea</taxon>
        <taxon>Panagrolaimidae</taxon>
        <taxon>Panagrolaimus</taxon>
    </lineage>
</organism>
<evidence type="ECO:0000313" key="2">
    <source>
        <dbReference type="WBParaSite" id="PDA_v2.g15646.t1"/>
    </source>
</evidence>
<proteinExistence type="predicted"/>